<evidence type="ECO:0000259" key="8">
    <source>
        <dbReference type="PROSITE" id="PS50928"/>
    </source>
</evidence>
<keyword evidence="10" id="KW-1185">Reference proteome</keyword>
<dbReference type="PANTHER" id="PTHR43005:SF1">
    <property type="entry name" value="SPERMIDINE_PUTRESCINE TRANSPORT SYSTEM PERMEASE PROTEIN"/>
    <property type="match status" value="1"/>
</dbReference>
<feature type="transmembrane region" description="Helical" evidence="7">
    <location>
        <begin position="265"/>
        <end position="287"/>
    </location>
</feature>
<feature type="transmembrane region" description="Helical" evidence="7">
    <location>
        <begin position="167"/>
        <end position="184"/>
    </location>
</feature>
<reference evidence="9 10" key="1">
    <citation type="submission" date="2015-07" db="EMBL/GenBank/DDBJ databases">
        <title>Genome sequence of Leptolinea tardivitalis DSM 16556.</title>
        <authorList>
            <person name="Hemp J."/>
            <person name="Ward L.M."/>
            <person name="Pace L.A."/>
            <person name="Fischer W.W."/>
        </authorList>
    </citation>
    <scope>NUCLEOTIDE SEQUENCE [LARGE SCALE GENOMIC DNA]</scope>
    <source>
        <strain evidence="9 10">YMTK-2</strain>
    </source>
</reference>
<dbReference type="Proteomes" id="UP000050430">
    <property type="component" value="Unassembled WGS sequence"/>
</dbReference>
<keyword evidence="2 7" id="KW-0813">Transport</keyword>
<comment type="caution">
    <text evidence="9">The sequence shown here is derived from an EMBL/GenBank/DDBJ whole genome shotgun (WGS) entry which is preliminary data.</text>
</comment>
<feature type="transmembrane region" description="Helical" evidence="7">
    <location>
        <begin position="12"/>
        <end position="34"/>
    </location>
</feature>
<feature type="transmembrane region" description="Helical" evidence="7">
    <location>
        <begin position="74"/>
        <end position="96"/>
    </location>
</feature>
<protein>
    <submittedName>
        <fullName evidence="9">Sugar ABC transporter permease</fullName>
    </submittedName>
</protein>
<evidence type="ECO:0000256" key="6">
    <source>
        <dbReference type="ARBA" id="ARBA00023136"/>
    </source>
</evidence>
<comment type="subcellular location">
    <subcellularLocation>
        <location evidence="1 7">Cell membrane</location>
        <topology evidence="1 7">Multi-pass membrane protein</topology>
    </subcellularLocation>
</comment>
<dbReference type="PATRIC" id="fig|229920.5.peg.1304"/>
<dbReference type="GO" id="GO:0005886">
    <property type="term" value="C:plasma membrane"/>
    <property type="evidence" value="ECO:0007669"/>
    <property type="project" value="UniProtKB-SubCell"/>
</dbReference>
<organism evidence="9 10">
    <name type="scientific">Leptolinea tardivitalis</name>
    <dbReference type="NCBI Taxonomy" id="229920"/>
    <lineage>
        <taxon>Bacteria</taxon>
        <taxon>Bacillati</taxon>
        <taxon>Chloroflexota</taxon>
        <taxon>Anaerolineae</taxon>
        <taxon>Anaerolineales</taxon>
        <taxon>Anaerolineaceae</taxon>
        <taxon>Leptolinea</taxon>
    </lineage>
</organism>
<keyword evidence="4 7" id="KW-0812">Transmembrane</keyword>
<keyword evidence="6 7" id="KW-0472">Membrane</keyword>
<feature type="domain" description="ABC transmembrane type-1" evidence="8">
    <location>
        <begin position="70"/>
        <end position="284"/>
    </location>
</feature>
<evidence type="ECO:0000313" key="10">
    <source>
        <dbReference type="Proteomes" id="UP000050430"/>
    </source>
</evidence>
<dbReference type="Gene3D" id="1.10.3720.10">
    <property type="entry name" value="MetI-like"/>
    <property type="match status" value="1"/>
</dbReference>
<sequence length="296" mass="33305">MDGFDNSNLFPYCLIIPVLLFFIIWNLIPTLWMIGMSFYNYAFTTGAPEKFNGISNLIDIMNNDTVWGNLGRTFTWVLATTGIETVLGILLAFLFWNSAKLPGRRLALTLLFTPMLIAPASVGAFFKLLYEPDFGVINYLLSLFGIAKINFLGDLKWAFPAVTLVDVWMWTPFMILITLAALGSVPKAELEAAEIDRLPWTKRLVHIIWPYGKFVLMLGILLRTIDSFKTMDLIFMLTRGGPGNTTELVAIGLYRKAFEGFTMGWSSTLAVILLFIAIAFTSVYLYILNLSNAEKE</sequence>
<name>A0A0P6WS88_9CHLR</name>
<proteinExistence type="inferred from homology"/>
<keyword evidence="5 7" id="KW-1133">Transmembrane helix</keyword>
<dbReference type="InterPro" id="IPR035906">
    <property type="entry name" value="MetI-like_sf"/>
</dbReference>
<evidence type="ECO:0000256" key="4">
    <source>
        <dbReference type="ARBA" id="ARBA00022692"/>
    </source>
</evidence>
<accession>A0A0P6WS88</accession>
<keyword evidence="3" id="KW-1003">Cell membrane</keyword>
<evidence type="ECO:0000256" key="2">
    <source>
        <dbReference type="ARBA" id="ARBA00022448"/>
    </source>
</evidence>
<dbReference type="PANTHER" id="PTHR43005">
    <property type="entry name" value="BLR7065 PROTEIN"/>
    <property type="match status" value="1"/>
</dbReference>
<dbReference type="CDD" id="cd06261">
    <property type="entry name" value="TM_PBP2"/>
    <property type="match status" value="1"/>
</dbReference>
<dbReference type="SUPFAM" id="SSF161098">
    <property type="entry name" value="MetI-like"/>
    <property type="match status" value="1"/>
</dbReference>
<dbReference type="AlphaFoldDB" id="A0A0P6WS88"/>
<comment type="similarity">
    <text evidence="7">Belongs to the binding-protein-dependent transport system permease family.</text>
</comment>
<evidence type="ECO:0000256" key="5">
    <source>
        <dbReference type="ARBA" id="ARBA00022989"/>
    </source>
</evidence>
<gene>
    <name evidence="9" type="ORF">ADM99_06665</name>
</gene>
<evidence type="ECO:0000256" key="1">
    <source>
        <dbReference type="ARBA" id="ARBA00004651"/>
    </source>
</evidence>
<dbReference type="GO" id="GO:0055085">
    <property type="term" value="P:transmembrane transport"/>
    <property type="evidence" value="ECO:0007669"/>
    <property type="project" value="InterPro"/>
</dbReference>
<evidence type="ECO:0000313" key="9">
    <source>
        <dbReference type="EMBL" id="KPL72996.1"/>
    </source>
</evidence>
<dbReference type="STRING" id="229920.ADM99_06665"/>
<dbReference type="PROSITE" id="PS50928">
    <property type="entry name" value="ABC_TM1"/>
    <property type="match status" value="1"/>
</dbReference>
<feature type="transmembrane region" description="Helical" evidence="7">
    <location>
        <begin position="108"/>
        <end position="130"/>
    </location>
</feature>
<dbReference type="Pfam" id="PF00528">
    <property type="entry name" value="BPD_transp_1"/>
    <property type="match status" value="1"/>
</dbReference>
<dbReference type="InterPro" id="IPR000515">
    <property type="entry name" value="MetI-like"/>
</dbReference>
<dbReference type="EMBL" id="LGCK01000007">
    <property type="protein sequence ID" value="KPL72996.1"/>
    <property type="molecule type" value="Genomic_DNA"/>
</dbReference>
<evidence type="ECO:0000256" key="7">
    <source>
        <dbReference type="RuleBase" id="RU363032"/>
    </source>
</evidence>
<feature type="transmembrane region" description="Helical" evidence="7">
    <location>
        <begin position="204"/>
        <end position="222"/>
    </location>
</feature>
<evidence type="ECO:0000256" key="3">
    <source>
        <dbReference type="ARBA" id="ARBA00022475"/>
    </source>
</evidence>